<evidence type="ECO:0000259" key="10">
    <source>
        <dbReference type="PROSITE" id="PS50893"/>
    </source>
</evidence>
<dbReference type="GO" id="GO:0016887">
    <property type="term" value="F:ATP hydrolysis activity"/>
    <property type="evidence" value="ECO:0007669"/>
    <property type="project" value="InterPro"/>
</dbReference>
<dbReference type="InterPro" id="IPR003439">
    <property type="entry name" value="ABC_transporter-like_ATP-bd"/>
</dbReference>
<dbReference type="AlphaFoldDB" id="A0A142CXB0"/>
<dbReference type="PANTHER" id="PTHR43553">
    <property type="entry name" value="HEAVY METAL TRANSPORTER"/>
    <property type="match status" value="1"/>
</dbReference>
<proteinExistence type="inferred from homology"/>
<name>A0A142CXB0_9EURY</name>
<keyword evidence="12" id="KW-1185">Reference proteome</keyword>
<reference evidence="12" key="1">
    <citation type="submission" date="2016-03" db="EMBL/GenBank/DDBJ databases">
        <authorList>
            <person name="Oger P.M."/>
        </authorList>
    </citation>
    <scope>NUCLEOTIDE SEQUENCE [LARGE SCALE GENOMIC DNA]</scope>
    <source>
        <strain evidence="12">OG-1</strain>
    </source>
</reference>
<dbReference type="STRING" id="53952.A0127_09695"/>
<dbReference type="Proteomes" id="UP000073604">
    <property type="component" value="Chromosome"/>
</dbReference>
<sequence length="271" mass="30834">MRVYELRNVSYRYPTGEWALKGINMEVKRGETLAIVGPNGAGKTTLLKIMDALIMPTEGEVLFEGKPIREKTMTDREFRRKVGFLFQSPDVMLFSATVLDDVAFGPIHLWGRREGIERAVGALKLLGIEHLSGRHPYSLSGGEKKKASIAAVLSMDPEVLLLDEPTRDLDLKNRNFVIDMIRGWKAEGKTVVVVTHDLRLIRLADRVYVLDKSLLFEGTPKELFSRPELIERANLDVPEIVRLFHLLEIDEIPMSVEEAADIIKRWKRFNP</sequence>
<dbReference type="FunFam" id="3.40.50.300:FF:000224">
    <property type="entry name" value="Energy-coupling factor transporter ATP-binding protein EcfA"/>
    <property type="match status" value="1"/>
</dbReference>
<dbReference type="Gene3D" id="3.40.50.300">
    <property type="entry name" value="P-loop containing nucleotide triphosphate hydrolases"/>
    <property type="match status" value="1"/>
</dbReference>
<dbReference type="PROSITE" id="PS00211">
    <property type="entry name" value="ABC_TRANSPORTER_1"/>
    <property type="match status" value="1"/>
</dbReference>
<dbReference type="InterPro" id="IPR017871">
    <property type="entry name" value="ABC_transporter-like_CS"/>
</dbReference>
<dbReference type="CDD" id="cd03225">
    <property type="entry name" value="ABC_cobalt_CbiO_domain1"/>
    <property type="match status" value="1"/>
</dbReference>
<dbReference type="EMBL" id="CP014750">
    <property type="protein sequence ID" value="AMQ19412.1"/>
    <property type="molecule type" value="Genomic_DNA"/>
</dbReference>
<evidence type="ECO:0000256" key="4">
    <source>
        <dbReference type="ARBA" id="ARBA00022475"/>
    </source>
</evidence>
<comment type="subcellular location">
    <subcellularLocation>
        <location evidence="1">Cell membrane</location>
        <topology evidence="1">Peripheral membrane protein</topology>
    </subcellularLocation>
</comment>
<evidence type="ECO:0000256" key="3">
    <source>
        <dbReference type="ARBA" id="ARBA00022448"/>
    </source>
</evidence>
<dbReference type="GO" id="GO:0042626">
    <property type="term" value="F:ATPase-coupled transmembrane transporter activity"/>
    <property type="evidence" value="ECO:0007669"/>
    <property type="project" value="TreeGrafter"/>
</dbReference>
<keyword evidence="5" id="KW-0547">Nucleotide-binding</keyword>
<evidence type="ECO:0000256" key="1">
    <source>
        <dbReference type="ARBA" id="ARBA00004202"/>
    </source>
</evidence>
<dbReference type="InterPro" id="IPR027417">
    <property type="entry name" value="P-loop_NTPase"/>
</dbReference>
<dbReference type="GO" id="GO:0043190">
    <property type="term" value="C:ATP-binding cassette (ABC) transporter complex"/>
    <property type="evidence" value="ECO:0007669"/>
    <property type="project" value="TreeGrafter"/>
</dbReference>
<evidence type="ECO:0000256" key="5">
    <source>
        <dbReference type="ARBA" id="ARBA00022741"/>
    </source>
</evidence>
<evidence type="ECO:0000256" key="6">
    <source>
        <dbReference type="ARBA" id="ARBA00022840"/>
    </source>
</evidence>
<evidence type="ECO:0000256" key="9">
    <source>
        <dbReference type="ARBA" id="ARBA00025157"/>
    </source>
</evidence>
<evidence type="ECO:0000313" key="12">
    <source>
        <dbReference type="Proteomes" id="UP000073604"/>
    </source>
</evidence>
<protein>
    <submittedName>
        <fullName evidence="11">ABC transporter ATP-binding protein</fullName>
    </submittedName>
</protein>
<organism evidence="11 12">
    <name type="scientific">Thermococcus peptonophilus</name>
    <dbReference type="NCBI Taxonomy" id="53952"/>
    <lineage>
        <taxon>Archaea</taxon>
        <taxon>Methanobacteriati</taxon>
        <taxon>Methanobacteriota</taxon>
        <taxon>Thermococci</taxon>
        <taxon>Thermococcales</taxon>
        <taxon>Thermococcaceae</taxon>
        <taxon>Thermococcus</taxon>
    </lineage>
</organism>
<dbReference type="PROSITE" id="PS50893">
    <property type="entry name" value="ABC_TRANSPORTER_2"/>
    <property type="match status" value="1"/>
</dbReference>
<dbReference type="SUPFAM" id="SSF52540">
    <property type="entry name" value="P-loop containing nucleoside triphosphate hydrolases"/>
    <property type="match status" value="1"/>
</dbReference>
<evidence type="ECO:0000256" key="7">
    <source>
        <dbReference type="ARBA" id="ARBA00022967"/>
    </source>
</evidence>
<dbReference type="RefSeq" id="WP_062390699.1">
    <property type="nucleotide sequence ID" value="NZ_CP014750.1"/>
</dbReference>
<dbReference type="PANTHER" id="PTHR43553:SF27">
    <property type="entry name" value="ENERGY-COUPLING FACTOR TRANSPORTER ATP-BINDING PROTEIN ECFA2"/>
    <property type="match status" value="1"/>
</dbReference>
<comment type="function">
    <text evidence="9">Probably part of an ABC transporter complex. Responsible for energy coupling to the transport system.</text>
</comment>
<dbReference type="InterPro" id="IPR003593">
    <property type="entry name" value="AAA+_ATPase"/>
</dbReference>
<comment type="similarity">
    <text evidence="2">Belongs to the ABC transporter superfamily.</text>
</comment>
<dbReference type="SMART" id="SM00382">
    <property type="entry name" value="AAA"/>
    <property type="match status" value="1"/>
</dbReference>
<dbReference type="GeneID" id="27140821"/>
<keyword evidence="4" id="KW-1003">Cell membrane</keyword>
<keyword evidence="7" id="KW-1278">Translocase</keyword>
<accession>A0A142CXB0</accession>
<keyword evidence="8" id="KW-0472">Membrane</keyword>
<keyword evidence="3" id="KW-0813">Transport</keyword>
<dbReference type="InterPro" id="IPR050095">
    <property type="entry name" value="ECF_ABC_transporter_ATP-bd"/>
</dbReference>
<dbReference type="OrthoDB" id="18209at2157"/>
<gene>
    <name evidence="11" type="ORF">A0127_09695</name>
</gene>
<dbReference type="Pfam" id="PF00005">
    <property type="entry name" value="ABC_tran"/>
    <property type="match status" value="1"/>
</dbReference>
<dbReference type="GO" id="GO:0005524">
    <property type="term" value="F:ATP binding"/>
    <property type="evidence" value="ECO:0007669"/>
    <property type="project" value="UniProtKB-KW"/>
</dbReference>
<dbReference type="KEGG" id="tpep:A0127_09695"/>
<evidence type="ECO:0000313" key="11">
    <source>
        <dbReference type="EMBL" id="AMQ19412.1"/>
    </source>
</evidence>
<keyword evidence="6 11" id="KW-0067">ATP-binding</keyword>
<evidence type="ECO:0000256" key="8">
    <source>
        <dbReference type="ARBA" id="ARBA00023136"/>
    </source>
</evidence>
<feature type="domain" description="ABC transporter" evidence="10">
    <location>
        <begin position="4"/>
        <end position="237"/>
    </location>
</feature>
<dbReference type="InterPro" id="IPR015856">
    <property type="entry name" value="ABC_transpr_CbiO/EcfA_su"/>
</dbReference>
<evidence type="ECO:0000256" key="2">
    <source>
        <dbReference type="ARBA" id="ARBA00005417"/>
    </source>
</evidence>